<comment type="caution">
    <text evidence="1">The sequence shown here is derived from an EMBL/GenBank/DDBJ whole genome shotgun (WGS) entry which is preliminary data.</text>
</comment>
<dbReference type="Proteomes" id="UP000013569">
    <property type="component" value="Unassembled WGS sequence"/>
</dbReference>
<evidence type="ECO:0000313" key="2">
    <source>
        <dbReference type="Proteomes" id="UP000013569"/>
    </source>
</evidence>
<name>R7YDH8_9ACTN</name>
<evidence type="ECO:0000313" key="1">
    <source>
        <dbReference type="EMBL" id="EON33799.1"/>
    </source>
</evidence>
<dbReference type="PATRIC" id="fig|1316928.3.peg.1105"/>
<proteinExistence type="predicted"/>
<dbReference type="AlphaFoldDB" id="R7YDH8"/>
<sequence>MYEDDVQNLHRACDQVVDRSLRIEARAESIATEARELKHKAERIKHGNASYDDIVAVQSAADEMDHVLNGDLDRALDTLRSIIVGG</sequence>
<accession>R7YDH8</accession>
<dbReference type="RefSeq" id="WP_010841568.1">
    <property type="nucleotide sequence ID" value="NZ_AQPW01000004.1"/>
</dbReference>
<organism evidence="1 2">
    <name type="scientific">Gordonia terrae C-6</name>
    <dbReference type="NCBI Taxonomy" id="1316928"/>
    <lineage>
        <taxon>Bacteria</taxon>
        <taxon>Bacillati</taxon>
        <taxon>Actinomycetota</taxon>
        <taxon>Actinomycetes</taxon>
        <taxon>Mycobacteriales</taxon>
        <taxon>Gordoniaceae</taxon>
        <taxon>Gordonia</taxon>
    </lineage>
</organism>
<protein>
    <submittedName>
        <fullName evidence="1">Uncharacterized protein</fullName>
    </submittedName>
</protein>
<dbReference type="EMBL" id="AQPW01000004">
    <property type="protein sequence ID" value="EON33799.1"/>
    <property type="molecule type" value="Genomic_DNA"/>
</dbReference>
<dbReference type="OrthoDB" id="9889172at2"/>
<gene>
    <name evidence="1" type="ORF">GTC6_05512</name>
</gene>
<reference evidence="1 2" key="1">
    <citation type="journal article" date="2013" name="Genome Announc.">
        <title>Draft Genome Sequence of a Benzothiophene-Desulfurizing Bacterium, Gordona terrae Strain C-6.</title>
        <authorList>
            <person name="Wang W."/>
            <person name="Ma T."/>
            <person name="Ren Y."/>
            <person name="Li G."/>
        </authorList>
    </citation>
    <scope>NUCLEOTIDE SEQUENCE [LARGE SCALE GENOMIC DNA]</scope>
    <source>
        <strain evidence="1 2">C-6</strain>
    </source>
</reference>